<protein>
    <submittedName>
        <fullName evidence="2">Uncharacterized protein</fullName>
    </submittedName>
</protein>
<keyword evidence="1" id="KW-1133">Transmembrane helix</keyword>
<dbReference type="AlphaFoldDB" id="A0A1H3R1Z5"/>
<feature type="transmembrane region" description="Helical" evidence="1">
    <location>
        <begin position="16"/>
        <end position="33"/>
    </location>
</feature>
<dbReference type="EMBL" id="FNQE01000024">
    <property type="protein sequence ID" value="SDZ19321.1"/>
    <property type="molecule type" value="Genomic_DNA"/>
</dbReference>
<name>A0A1H3R1Z5_9FIRM</name>
<gene>
    <name evidence="2" type="ORF">SAMN05660462_02161</name>
</gene>
<accession>A0A1H3R1Z5</accession>
<evidence type="ECO:0000313" key="2">
    <source>
        <dbReference type="EMBL" id="SDZ19321.1"/>
    </source>
</evidence>
<evidence type="ECO:0000313" key="3">
    <source>
        <dbReference type="Proteomes" id="UP000198625"/>
    </source>
</evidence>
<reference evidence="2 3" key="1">
    <citation type="submission" date="2016-10" db="EMBL/GenBank/DDBJ databases">
        <authorList>
            <person name="de Groot N.N."/>
        </authorList>
    </citation>
    <scope>NUCLEOTIDE SEQUENCE [LARGE SCALE GENOMIC DNA]</scope>
    <source>
        <strain evidence="2 3">DSM 21650</strain>
    </source>
</reference>
<dbReference type="STRING" id="415015.SAMN05660462_02161"/>
<keyword evidence="1" id="KW-0812">Transmembrane</keyword>
<proteinExistence type="predicted"/>
<dbReference type="Proteomes" id="UP000198625">
    <property type="component" value="Unassembled WGS sequence"/>
</dbReference>
<evidence type="ECO:0000256" key="1">
    <source>
        <dbReference type="SAM" id="Phobius"/>
    </source>
</evidence>
<organism evidence="2 3">
    <name type="scientific">Proteiniborus ethanoligenes</name>
    <dbReference type="NCBI Taxonomy" id="415015"/>
    <lineage>
        <taxon>Bacteria</taxon>
        <taxon>Bacillati</taxon>
        <taxon>Bacillota</taxon>
        <taxon>Clostridia</taxon>
        <taxon>Eubacteriales</taxon>
        <taxon>Proteiniborus</taxon>
    </lineage>
</organism>
<keyword evidence="1" id="KW-0472">Membrane</keyword>
<keyword evidence="3" id="KW-1185">Reference proteome</keyword>
<sequence>MGDLIFFINFSYDSKATGNLYIFIGILLFIYSFNRMNRKRNKM</sequence>